<dbReference type="GO" id="GO:0005829">
    <property type="term" value="C:cytosol"/>
    <property type="evidence" value="ECO:0007669"/>
    <property type="project" value="TreeGrafter"/>
</dbReference>
<dbReference type="EC" id="2.4.2.3" evidence="1"/>
<dbReference type="InterPro" id="IPR035994">
    <property type="entry name" value="Nucleoside_phosphorylase_sf"/>
</dbReference>
<dbReference type="SUPFAM" id="SSF53167">
    <property type="entry name" value="Purine and uridine phosphorylases"/>
    <property type="match status" value="1"/>
</dbReference>
<dbReference type="STRING" id="696762.PFRI_29150"/>
<dbReference type="EMBL" id="MLCB01000164">
    <property type="protein sequence ID" value="OJI92855.1"/>
    <property type="molecule type" value="Genomic_DNA"/>
</dbReference>
<organism evidence="5 6">
    <name type="scientific">Planktotalea frisia</name>
    <dbReference type="NCBI Taxonomy" id="696762"/>
    <lineage>
        <taxon>Bacteria</taxon>
        <taxon>Pseudomonadati</taxon>
        <taxon>Pseudomonadota</taxon>
        <taxon>Alphaproteobacteria</taxon>
        <taxon>Rhodobacterales</taxon>
        <taxon>Paracoccaceae</taxon>
        <taxon>Planktotalea</taxon>
    </lineage>
</organism>
<evidence type="ECO:0000259" key="4">
    <source>
        <dbReference type="Pfam" id="PF01048"/>
    </source>
</evidence>
<protein>
    <recommendedName>
        <fullName evidence="2">Uridine phosphorylase</fullName>
        <ecNumber evidence="1">2.4.2.3</ecNumber>
    </recommendedName>
</protein>
<keyword evidence="6" id="KW-1185">Reference proteome</keyword>
<evidence type="ECO:0000256" key="3">
    <source>
        <dbReference type="ARBA" id="ARBA00048447"/>
    </source>
</evidence>
<evidence type="ECO:0000313" key="6">
    <source>
        <dbReference type="Proteomes" id="UP000184514"/>
    </source>
</evidence>
<comment type="catalytic activity">
    <reaction evidence="3">
        <text>uridine + phosphate = alpha-D-ribose 1-phosphate + uracil</text>
        <dbReference type="Rhea" id="RHEA:24388"/>
        <dbReference type="ChEBI" id="CHEBI:16704"/>
        <dbReference type="ChEBI" id="CHEBI:17568"/>
        <dbReference type="ChEBI" id="CHEBI:43474"/>
        <dbReference type="ChEBI" id="CHEBI:57720"/>
        <dbReference type="EC" id="2.4.2.3"/>
    </reaction>
</comment>
<comment type="caution">
    <text evidence="5">The sequence shown here is derived from an EMBL/GenBank/DDBJ whole genome shotgun (WGS) entry which is preliminary data.</text>
</comment>
<dbReference type="PANTHER" id="PTHR43691:SF11">
    <property type="entry name" value="FI09636P-RELATED"/>
    <property type="match status" value="1"/>
</dbReference>
<dbReference type="Pfam" id="PF01048">
    <property type="entry name" value="PNP_UDP_1"/>
    <property type="match status" value="1"/>
</dbReference>
<dbReference type="RefSeq" id="WP_072631441.1">
    <property type="nucleotide sequence ID" value="NZ_MLCB01000164.1"/>
</dbReference>
<evidence type="ECO:0000313" key="5">
    <source>
        <dbReference type="EMBL" id="OJI92855.1"/>
    </source>
</evidence>
<dbReference type="AlphaFoldDB" id="A0A1L9NU81"/>
<dbReference type="OrthoDB" id="9782889at2"/>
<keyword evidence="5" id="KW-0808">Transferase</keyword>
<proteinExistence type="predicted"/>
<dbReference type="GO" id="GO:0009116">
    <property type="term" value="P:nucleoside metabolic process"/>
    <property type="evidence" value="ECO:0007669"/>
    <property type="project" value="InterPro"/>
</dbReference>
<dbReference type="InterPro" id="IPR000845">
    <property type="entry name" value="Nucleoside_phosphorylase_d"/>
</dbReference>
<keyword evidence="5" id="KW-0328">Glycosyltransferase</keyword>
<accession>A0A1L9NU81</accession>
<evidence type="ECO:0000256" key="2">
    <source>
        <dbReference type="ARBA" id="ARBA00021980"/>
    </source>
</evidence>
<evidence type="ECO:0000256" key="1">
    <source>
        <dbReference type="ARBA" id="ARBA00011888"/>
    </source>
</evidence>
<dbReference type="PANTHER" id="PTHR43691">
    <property type="entry name" value="URIDINE PHOSPHORYLASE"/>
    <property type="match status" value="1"/>
</dbReference>
<dbReference type="Proteomes" id="UP000184514">
    <property type="component" value="Unassembled WGS sequence"/>
</dbReference>
<reference evidence="5 6" key="1">
    <citation type="submission" date="2016-10" db="EMBL/GenBank/DDBJ databases">
        <title>Genome sequence of Planktotalea frisia SH6-1.</title>
        <authorList>
            <person name="Poehlein A."/>
            <person name="Bakenhus I."/>
            <person name="Voget S."/>
            <person name="Brinkhoff T."/>
            <person name="Simon M."/>
        </authorList>
    </citation>
    <scope>NUCLEOTIDE SEQUENCE [LARGE SCALE GENOMIC DNA]</scope>
    <source>
        <strain evidence="5 6">SH6-1</strain>
    </source>
</reference>
<sequence length="248" mass="26227">MKTAWYLGHKANDVGSCAILVGDPDRIERIGSLLEDPVYLPVKRGLKTVTGTYNRTRISVAAFGMGAPIATIVMHELADLGLQRFVRIGTAMHFPPARPGGFVISQSALSFEGTSQSYALSDAPPVADASLVANLQTAVSRNDAESTTGVFATFDAFYRDMFALDPAGGAKVTQTRQMLHDRGVLATDMETSALLTAGEALGVACATLCLGTVDGISQEKLAAEPLALGEKLMFSIALDAITMKEDLK</sequence>
<dbReference type="GO" id="GO:0004850">
    <property type="term" value="F:uridine phosphorylase activity"/>
    <property type="evidence" value="ECO:0007669"/>
    <property type="project" value="UniProtKB-EC"/>
</dbReference>
<name>A0A1L9NU81_9RHOB</name>
<feature type="domain" description="Nucleoside phosphorylase" evidence="4">
    <location>
        <begin position="18"/>
        <end position="211"/>
    </location>
</feature>
<dbReference type="Gene3D" id="3.40.50.1580">
    <property type="entry name" value="Nucleoside phosphorylase domain"/>
    <property type="match status" value="1"/>
</dbReference>
<gene>
    <name evidence="5" type="primary">udp</name>
    <name evidence="5" type="ORF">PFRI_29150</name>
</gene>